<evidence type="ECO:0000313" key="2">
    <source>
        <dbReference type="EMBL" id="MCK2034915.1"/>
    </source>
</evidence>
<dbReference type="SMART" id="SM01130">
    <property type="entry name" value="DHDPS"/>
    <property type="match status" value="1"/>
</dbReference>
<dbReference type="InterPro" id="IPR002220">
    <property type="entry name" value="DapA-like"/>
</dbReference>
<proteinExistence type="predicted"/>
<protein>
    <submittedName>
        <fullName evidence="2">Dihydrodipicolinate synthase family protein</fullName>
    </submittedName>
</protein>
<dbReference type="PANTHER" id="PTHR12128">
    <property type="entry name" value="DIHYDRODIPICOLINATE SYNTHASE"/>
    <property type="match status" value="1"/>
</dbReference>
<name>A0ABT0FA21_9MICO</name>
<evidence type="ECO:0000256" key="1">
    <source>
        <dbReference type="ARBA" id="ARBA00023239"/>
    </source>
</evidence>
<dbReference type="PANTHER" id="PTHR12128:SF51">
    <property type="entry name" value="BLL4205 PROTEIN"/>
    <property type="match status" value="1"/>
</dbReference>
<accession>A0ABT0FA21</accession>
<gene>
    <name evidence="2" type="ORF">KZC51_02090</name>
</gene>
<dbReference type="Gene3D" id="3.20.20.70">
    <property type="entry name" value="Aldolase class I"/>
    <property type="match status" value="1"/>
</dbReference>
<sequence>MTEHMTAMARLRTGGVIPAHPLVLDEQRRPDWGAQRALTEYYLDAGAIGLAVGVHSTQFEVRQEEGLLRRILSEAAAVADDRAERPILVAGAAGSLPEALADAATARDCGYDFMLVAPYGAGDVSEQDLVERTRAIGEILPVIAFYLQPDVGGRILSEEYWRQIADLDCVVGIKAAPFSRYRTLELLRGVARSARAQEIALYTGNDDSIIADLLSDFHLPDDDGEPRHLRFVGGLLGQWAVWTQGAVRIMSFVQDARAGDRDAQTRLLDLASDLTEANRVIFDAANGFAGCIPGIHEVLRLQGLMKNTHCLNPHEVLSPGQREAIAQAWEMYPELRDRELVIDTGLGAR</sequence>
<dbReference type="CDD" id="cd00408">
    <property type="entry name" value="DHDPS-like"/>
    <property type="match status" value="1"/>
</dbReference>
<dbReference type="InterPro" id="IPR013785">
    <property type="entry name" value="Aldolase_TIM"/>
</dbReference>
<keyword evidence="1" id="KW-0456">Lyase</keyword>
<keyword evidence="3" id="KW-1185">Reference proteome</keyword>
<organism evidence="2 3">
    <name type="scientific">Microbacterium croceum</name>
    <dbReference type="NCBI Taxonomy" id="2851645"/>
    <lineage>
        <taxon>Bacteria</taxon>
        <taxon>Bacillati</taxon>
        <taxon>Actinomycetota</taxon>
        <taxon>Actinomycetes</taxon>
        <taxon>Micrococcales</taxon>
        <taxon>Microbacteriaceae</taxon>
        <taxon>Microbacterium</taxon>
    </lineage>
</organism>
<dbReference type="RefSeq" id="WP_247628367.1">
    <property type="nucleotide sequence ID" value="NZ_JAHWXN010000001.1"/>
</dbReference>
<evidence type="ECO:0000313" key="3">
    <source>
        <dbReference type="Proteomes" id="UP001300096"/>
    </source>
</evidence>
<reference evidence="2 3" key="1">
    <citation type="submission" date="2021-06" db="EMBL/GenBank/DDBJ databases">
        <title>Genome-based taxonomic framework of Microbacterium strains isolated from marine environment, the description of four new species and reclassification of four preexisting species.</title>
        <authorList>
            <person name="Lee S.D."/>
            <person name="Kim S.-M."/>
            <person name="Byeon Y.-S."/>
            <person name="Yang H.L."/>
            <person name="Kim I.S."/>
        </authorList>
    </citation>
    <scope>NUCLEOTIDE SEQUENCE [LARGE SCALE GENOMIC DNA]</scope>
    <source>
        <strain evidence="2 3">SSW1-49</strain>
    </source>
</reference>
<dbReference type="EMBL" id="JAHWXN010000001">
    <property type="protein sequence ID" value="MCK2034915.1"/>
    <property type="molecule type" value="Genomic_DNA"/>
</dbReference>
<dbReference type="SUPFAM" id="SSF51569">
    <property type="entry name" value="Aldolase"/>
    <property type="match status" value="1"/>
</dbReference>
<dbReference type="Pfam" id="PF00701">
    <property type="entry name" value="DHDPS"/>
    <property type="match status" value="1"/>
</dbReference>
<comment type="caution">
    <text evidence="2">The sequence shown here is derived from an EMBL/GenBank/DDBJ whole genome shotgun (WGS) entry which is preliminary data.</text>
</comment>
<dbReference type="Proteomes" id="UP001300096">
    <property type="component" value="Unassembled WGS sequence"/>
</dbReference>